<dbReference type="EMBL" id="VSSQ01000088">
    <property type="protein sequence ID" value="MPL75400.1"/>
    <property type="molecule type" value="Genomic_DNA"/>
</dbReference>
<proteinExistence type="predicted"/>
<accession>A0A644U8Z8</accession>
<sequence>MALVMNVEFISGKIRIMMSILFGNGIDYRIIHKIGYIVLKFDLLFKEKKLKSLFS</sequence>
<name>A0A644U8Z8_9ZZZZ</name>
<comment type="caution">
    <text evidence="1">The sequence shown here is derived from an EMBL/GenBank/DDBJ whole genome shotgun (WGS) entry which is preliminary data.</text>
</comment>
<organism evidence="1">
    <name type="scientific">bioreactor metagenome</name>
    <dbReference type="NCBI Taxonomy" id="1076179"/>
    <lineage>
        <taxon>unclassified sequences</taxon>
        <taxon>metagenomes</taxon>
        <taxon>ecological metagenomes</taxon>
    </lineage>
</organism>
<reference evidence="1" key="1">
    <citation type="submission" date="2019-08" db="EMBL/GenBank/DDBJ databases">
        <authorList>
            <person name="Kucharzyk K."/>
            <person name="Murdoch R.W."/>
            <person name="Higgins S."/>
            <person name="Loffler F."/>
        </authorList>
    </citation>
    <scope>NUCLEOTIDE SEQUENCE</scope>
</reference>
<gene>
    <name evidence="1" type="ORF">SDC9_21224</name>
</gene>
<protein>
    <submittedName>
        <fullName evidence="1">Uncharacterized protein</fullName>
    </submittedName>
</protein>
<dbReference type="AlphaFoldDB" id="A0A644U8Z8"/>
<evidence type="ECO:0000313" key="1">
    <source>
        <dbReference type="EMBL" id="MPL75400.1"/>
    </source>
</evidence>